<evidence type="ECO:0008006" key="5">
    <source>
        <dbReference type="Google" id="ProtNLM"/>
    </source>
</evidence>
<gene>
    <name evidence="3" type="ORF">SacxiDRAFT_4288</name>
</gene>
<evidence type="ECO:0000256" key="1">
    <source>
        <dbReference type="SAM" id="MobiDB-lite"/>
    </source>
</evidence>
<dbReference type="PROSITE" id="PS51257">
    <property type="entry name" value="PROKAR_LIPOPROTEIN"/>
    <property type="match status" value="1"/>
</dbReference>
<evidence type="ECO:0000313" key="3">
    <source>
        <dbReference type="EMBL" id="EID56469.1"/>
    </source>
</evidence>
<keyword evidence="2" id="KW-0732">Signal</keyword>
<protein>
    <recommendedName>
        <fullName evidence="5">DUF3558 domain-containing protein</fullName>
    </recommendedName>
</protein>
<dbReference type="HOGENOM" id="CLU_097940_1_0_11"/>
<feature type="signal peptide" evidence="2">
    <location>
        <begin position="1"/>
        <end position="21"/>
    </location>
</feature>
<dbReference type="RefSeq" id="WP_006240702.1">
    <property type="nucleotide sequence ID" value="NZ_JH636049.1"/>
</dbReference>
<evidence type="ECO:0000256" key="2">
    <source>
        <dbReference type="SAM" id="SignalP"/>
    </source>
</evidence>
<name>I0V8L6_9PSEU</name>
<dbReference type="EMBL" id="JH636049">
    <property type="protein sequence ID" value="EID56469.1"/>
    <property type="molecule type" value="Genomic_DNA"/>
</dbReference>
<sequence>MKRMGAVLCGCAVVVAAGCSAEQSGEAAPNLGASMSRSASSPGSPGLPHSGAPAVTDPLPESVLSSHPCEVLTPEQVRQALGRGASAGERKDLEPVGPGCDWSNSENLGAGFQIGFSVVSRQGLSAQYANTKPQKAIFRELTSVAGFPAVAFKDSEDNRHCTVAVGLANEFSVTATVSLSFEQESEGTDSCVPAEKVAAMVVGNLKAKAGR</sequence>
<dbReference type="AlphaFoldDB" id="I0V8L6"/>
<feature type="compositionally biased region" description="Low complexity" evidence="1">
    <location>
        <begin position="32"/>
        <end position="54"/>
    </location>
</feature>
<dbReference type="Proteomes" id="UP000004691">
    <property type="component" value="Unassembled WGS sequence"/>
</dbReference>
<dbReference type="InterPro" id="IPR024520">
    <property type="entry name" value="DUF3558"/>
</dbReference>
<dbReference type="eggNOG" id="ENOG5034BV7">
    <property type="taxonomic scope" value="Bacteria"/>
</dbReference>
<proteinExistence type="predicted"/>
<evidence type="ECO:0000313" key="4">
    <source>
        <dbReference type="Proteomes" id="UP000004691"/>
    </source>
</evidence>
<accession>I0V8L6</accession>
<reference evidence="3 4" key="1">
    <citation type="submission" date="2012-01" db="EMBL/GenBank/DDBJ databases">
        <title>Improved High-Quality Draft sequence of Saccharomonospora xinjiangensis XJ-54.</title>
        <authorList>
            <consortium name="US DOE Joint Genome Institute"/>
            <person name="Lucas S."/>
            <person name="Han J."/>
            <person name="Lapidus A."/>
            <person name="Cheng J.-F."/>
            <person name="Goodwin L."/>
            <person name="Pitluck S."/>
            <person name="Peters L."/>
            <person name="Mikhailova N."/>
            <person name="Teshima H."/>
            <person name="Detter J.C."/>
            <person name="Han C."/>
            <person name="Tapia R."/>
            <person name="Land M."/>
            <person name="Hauser L."/>
            <person name="Kyrpides N."/>
            <person name="Ivanova N."/>
            <person name="Pagani I."/>
            <person name="Brambilla E.-M."/>
            <person name="Klenk H.-P."/>
            <person name="Woyke T."/>
        </authorList>
    </citation>
    <scope>NUCLEOTIDE SEQUENCE [LARGE SCALE GENOMIC DNA]</scope>
    <source>
        <strain evidence="3 4">XJ-54</strain>
    </source>
</reference>
<dbReference type="OrthoDB" id="3555980at2"/>
<organism evidence="3 4">
    <name type="scientific">Saccharomonospora xinjiangensis XJ-54</name>
    <dbReference type="NCBI Taxonomy" id="882086"/>
    <lineage>
        <taxon>Bacteria</taxon>
        <taxon>Bacillati</taxon>
        <taxon>Actinomycetota</taxon>
        <taxon>Actinomycetes</taxon>
        <taxon>Pseudonocardiales</taxon>
        <taxon>Pseudonocardiaceae</taxon>
        <taxon>Saccharomonospora</taxon>
    </lineage>
</organism>
<keyword evidence="4" id="KW-1185">Reference proteome</keyword>
<feature type="region of interest" description="Disordered" evidence="1">
    <location>
        <begin position="26"/>
        <end position="65"/>
    </location>
</feature>
<dbReference type="Pfam" id="PF12079">
    <property type="entry name" value="DUF3558"/>
    <property type="match status" value="1"/>
</dbReference>
<feature type="chain" id="PRO_5038747325" description="DUF3558 domain-containing protein" evidence="2">
    <location>
        <begin position="22"/>
        <end position="211"/>
    </location>
</feature>